<keyword evidence="6 15" id="KW-0812">Transmembrane</keyword>
<evidence type="ECO:0000256" key="6">
    <source>
        <dbReference type="ARBA" id="ARBA00022692"/>
    </source>
</evidence>
<reference evidence="16" key="1">
    <citation type="submission" date="2020-11" db="EMBL/GenBank/DDBJ databases">
        <authorList>
            <consortium name="DOE Joint Genome Institute"/>
            <person name="Ahrendt S."/>
            <person name="Riley R."/>
            <person name="Andreopoulos W."/>
            <person name="Labutti K."/>
            <person name="Pangilinan J."/>
            <person name="Ruiz-Duenas F.J."/>
            <person name="Barrasa J.M."/>
            <person name="Sanchez-Garcia M."/>
            <person name="Camarero S."/>
            <person name="Miyauchi S."/>
            <person name="Serrano A."/>
            <person name="Linde D."/>
            <person name="Babiker R."/>
            <person name="Drula E."/>
            <person name="Ayuso-Fernandez I."/>
            <person name="Pacheco R."/>
            <person name="Padilla G."/>
            <person name="Ferreira P."/>
            <person name="Barriuso J."/>
            <person name="Kellner H."/>
            <person name="Castanera R."/>
            <person name="Alfaro M."/>
            <person name="Ramirez L."/>
            <person name="Pisabarro A.G."/>
            <person name="Kuo A."/>
            <person name="Tritt A."/>
            <person name="Lipzen A."/>
            <person name="He G."/>
            <person name="Yan M."/>
            <person name="Ng V."/>
            <person name="Cullen D."/>
            <person name="Martin F."/>
            <person name="Rosso M.-N."/>
            <person name="Henrissat B."/>
            <person name="Hibbett D."/>
            <person name="Martinez A.T."/>
            <person name="Grigoriev I.V."/>
        </authorList>
    </citation>
    <scope>NUCLEOTIDE SEQUENCE</scope>
    <source>
        <strain evidence="16">AH 40177</strain>
    </source>
</reference>
<evidence type="ECO:0000256" key="15">
    <source>
        <dbReference type="SAM" id="Phobius"/>
    </source>
</evidence>
<evidence type="ECO:0000256" key="13">
    <source>
        <dbReference type="PIRSR" id="PIRSR602401-1"/>
    </source>
</evidence>
<feature type="transmembrane region" description="Helical" evidence="15">
    <location>
        <begin position="217"/>
        <end position="237"/>
    </location>
</feature>
<evidence type="ECO:0000256" key="4">
    <source>
        <dbReference type="ARBA" id="ARBA00010617"/>
    </source>
</evidence>
<keyword evidence="11 14" id="KW-0503">Monooxygenase</keyword>
<comment type="similarity">
    <text evidence="4 14">Belongs to the cytochrome P450 family.</text>
</comment>
<comment type="cofactor">
    <cofactor evidence="1 13">
        <name>heme</name>
        <dbReference type="ChEBI" id="CHEBI:30413"/>
    </cofactor>
</comment>
<evidence type="ECO:0000313" key="16">
    <source>
        <dbReference type="EMBL" id="KAF9068332.1"/>
    </source>
</evidence>
<keyword evidence="8 15" id="KW-1133">Transmembrane helix</keyword>
<comment type="caution">
    <text evidence="16">The sequence shown here is derived from an EMBL/GenBank/DDBJ whole genome shotgun (WGS) entry which is preliminary data.</text>
</comment>
<accession>A0A9P5PSE4</accession>
<name>A0A9P5PSE4_9AGAR</name>
<dbReference type="PANTHER" id="PTHR24305">
    <property type="entry name" value="CYTOCHROME P450"/>
    <property type="match status" value="1"/>
</dbReference>
<evidence type="ECO:0000256" key="12">
    <source>
        <dbReference type="ARBA" id="ARBA00023136"/>
    </source>
</evidence>
<dbReference type="SUPFAM" id="SSF48264">
    <property type="entry name" value="Cytochrome P450"/>
    <property type="match status" value="1"/>
</dbReference>
<keyword evidence="5 13" id="KW-0349">Heme</keyword>
<keyword evidence="10 13" id="KW-0408">Iron</keyword>
<evidence type="ECO:0000256" key="8">
    <source>
        <dbReference type="ARBA" id="ARBA00022989"/>
    </source>
</evidence>
<sequence>MISNSYSFPLIVFILGSSYFFWRYVKLQGSAVQKLPMVFSKQTSWIWGHEPEIFQHQASEMYVKWAESFGLVYRVKAALFQFDIVIVGDDSAAQHILQNSDSYGKAPAFLRMISRLLGKGVVWAEGEVHRYQRRQLAPAFTSRAVEAMTDDIFFCVDKMTQNLRSTLRGANTIVDIVPVMSACTLDILGRVGFGHDFEGGESTEAKAINTAWHQDVVMSRTFAGFLAPILITVFPWITRLPIPAFRDGVMRQIVHKLAGKLLIDNSKNMDGNDILSILLNVSEEECQLTTIELLDNITTFFVAGHETTAVTIDFILLRLARNPSMQDKLRREVRTVASLDYNSIVELEYLNAIVKEGLRLHPVGPPTERIAAHDDVIPLSQAIHTGSGEMISSLTIKAGQVFRIPWILLNVNKQIWGNNGDEFLPERWIKPGGIPSTDKLPHGPWGGVSSFGDGPRSCLGFRLGVLELKIVVAALVRSFEFKCTEAKITQHVSPTLQPFADGKAASMPLYVSLAPEL</sequence>
<dbReference type="PRINTS" id="PR00463">
    <property type="entry name" value="EP450I"/>
</dbReference>
<dbReference type="PROSITE" id="PS00086">
    <property type="entry name" value="CYTOCHROME_P450"/>
    <property type="match status" value="1"/>
</dbReference>
<dbReference type="InterPro" id="IPR017972">
    <property type="entry name" value="Cyt_P450_CS"/>
</dbReference>
<dbReference type="GO" id="GO:0016705">
    <property type="term" value="F:oxidoreductase activity, acting on paired donors, with incorporation or reduction of molecular oxygen"/>
    <property type="evidence" value="ECO:0007669"/>
    <property type="project" value="InterPro"/>
</dbReference>
<dbReference type="GO" id="GO:0004497">
    <property type="term" value="F:monooxygenase activity"/>
    <property type="evidence" value="ECO:0007669"/>
    <property type="project" value="UniProtKB-KW"/>
</dbReference>
<dbReference type="EMBL" id="JADNRY010000062">
    <property type="protein sequence ID" value="KAF9068332.1"/>
    <property type="molecule type" value="Genomic_DNA"/>
</dbReference>
<evidence type="ECO:0000256" key="3">
    <source>
        <dbReference type="ARBA" id="ARBA00004721"/>
    </source>
</evidence>
<protein>
    <submittedName>
        <fullName evidence="16">Cytochrome P450</fullName>
    </submittedName>
</protein>
<feature type="transmembrane region" description="Helical" evidence="15">
    <location>
        <begin position="6"/>
        <end position="25"/>
    </location>
</feature>
<comment type="pathway">
    <text evidence="3">Secondary metabolite biosynthesis; terpenoid biosynthesis.</text>
</comment>
<dbReference type="InterPro" id="IPR036396">
    <property type="entry name" value="Cyt_P450_sf"/>
</dbReference>
<keyword evidence="17" id="KW-1185">Reference proteome</keyword>
<dbReference type="InterPro" id="IPR050121">
    <property type="entry name" value="Cytochrome_P450_monoxygenase"/>
</dbReference>
<evidence type="ECO:0000256" key="1">
    <source>
        <dbReference type="ARBA" id="ARBA00001971"/>
    </source>
</evidence>
<comment type="subcellular location">
    <subcellularLocation>
        <location evidence="2">Membrane</location>
    </subcellularLocation>
</comment>
<dbReference type="GO" id="GO:0020037">
    <property type="term" value="F:heme binding"/>
    <property type="evidence" value="ECO:0007669"/>
    <property type="project" value="InterPro"/>
</dbReference>
<evidence type="ECO:0000256" key="7">
    <source>
        <dbReference type="ARBA" id="ARBA00022723"/>
    </source>
</evidence>
<proteinExistence type="inferred from homology"/>
<feature type="binding site" description="axial binding residue" evidence="13">
    <location>
        <position position="458"/>
    </location>
    <ligand>
        <name>heme</name>
        <dbReference type="ChEBI" id="CHEBI:30413"/>
    </ligand>
    <ligandPart>
        <name>Fe</name>
        <dbReference type="ChEBI" id="CHEBI:18248"/>
    </ligandPart>
</feature>
<organism evidence="16 17">
    <name type="scientific">Rhodocollybia butyracea</name>
    <dbReference type="NCBI Taxonomy" id="206335"/>
    <lineage>
        <taxon>Eukaryota</taxon>
        <taxon>Fungi</taxon>
        <taxon>Dikarya</taxon>
        <taxon>Basidiomycota</taxon>
        <taxon>Agaricomycotina</taxon>
        <taxon>Agaricomycetes</taxon>
        <taxon>Agaricomycetidae</taxon>
        <taxon>Agaricales</taxon>
        <taxon>Marasmiineae</taxon>
        <taxon>Omphalotaceae</taxon>
        <taxon>Rhodocollybia</taxon>
    </lineage>
</organism>
<dbReference type="Gene3D" id="1.10.630.10">
    <property type="entry name" value="Cytochrome P450"/>
    <property type="match status" value="1"/>
</dbReference>
<dbReference type="InterPro" id="IPR001128">
    <property type="entry name" value="Cyt_P450"/>
</dbReference>
<dbReference type="OrthoDB" id="1470350at2759"/>
<dbReference type="GO" id="GO:0016020">
    <property type="term" value="C:membrane"/>
    <property type="evidence" value="ECO:0007669"/>
    <property type="project" value="UniProtKB-SubCell"/>
</dbReference>
<keyword evidence="9 14" id="KW-0560">Oxidoreductase</keyword>
<evidence type="ECO:0000256" key="9">
    <source>
        <dbReference type="ARBA" id="ARBA00023002"/>
    </source>
</evidence>
<dbReference type="PRINTS" id="PR00385">
    <property type="entry name" value="P450"/>
</dbReference>
<dbReference type="Pfam" id="PF00067">
    <property type="entry name" value="p450"/>
    <property type="match status" value="1"/>
</dbReference>
<dbReference type="GO" id="GO:0005506">
    <property type="term" value="F:iron ion binding"/>
    <property type="evidence" value="ECO:0007669"/>
    <property type="project" value="InterPro"/>
</dbReference>
<evidence type="ECO:0000256" key="2">
    <source>
        <dbReference type="ARBA" id="ARBA00004370"/>
    </source>
</evidence>
<dbReference type="AlphaFoldDB" id="A0A9P5PSE4"/>
<evidence type="ECO:0000256" key="14">
    <source>
        <dbReference type="RuleBase" id="RU000461"/>
    </source>
</evidence>
<evidence type="ECO:0000256" key="10">
    <source>
        <dbReference type="ARBA" id="ARBA00023004"/>
    </source>
</evidence>
<gene>
    <name evidence="16" type="ORF">BDP27DRAFT_1327467</name>
</gene>
<keyword evidence="12 15" id="KW-0472">Membrane</keyword>
<evidence type="ECO:0000256" key="5">
    <source>
        <dbReference type="ARBA" id="ARBA00022617"/>
    </source>
</evidence>
<evidence type="ECO:0000256" key="11">
    <source>
        <dbReference type="ARBA" id="ARBA00023033"/>
    </source>
</evidence>
<dbReference type="PANTHER" id="PTHR24305:SF166">
    <property type="entry name" value="CYTOCHROME P450 12A4, MITOCHONDRIAL-RELATED"/>
    <property type="match status" value="1"/>
</dbReference>
<evidence type="ECO:0000313" key="17">
    <source>
        <dbReference type="Proteomes" id="UP000772434"/>
    </source>
</evidence>
<dbReference type="Proteomes" id="UP000772434">
    <property type="component" value="Unassembled WGS sequence"/>
</dbReference>
<dbReference type="InterPro" id="IPR002401">
    <property type="entry name" value="Cyt_P450_E_grp-I"/>
</dbReference>
<keyword evidence="7 13" id="KW-0479">Metal-binding</keyword>